<gene>
    <name evidence="1" type="ORF">L2E82_41451</name>
</gene>
<protein>
    <submittedName>
        <fullName evidence="1">Uncharacterized protein</fullName>
    </submittedName>
</protein>
<sequence length="291" mass="32452">MSSYSGVGSGSVRTSSPSVSFNPPELHPQGDESESSGSLKTNTSIDFEQEDVGIMNQSIPSHHETASSTVQENMDDTATSSRGKQRRAEEIGLLTDLYAFYNRTQHYSSIRKDDMQEFYSRQIHIYRTYPTEEEVDKKLHELYENYIKVSNRNAEAPTDPIDIEIFRLSSWIWEDDENSSDKIFLDDHGTGVDDLKDASNQEIVDDGMKEPKDSSKQETGDVDMKDPKDLPKQETGNDDTKDSKGLSKQETGVVDIKDSEDFPKETGDDQGGITGHDWKDSSGNEGGPSVS</sequence>
<reference evidence="1 2" key="2">
    <citation type="journal article" date="2022" name="Mol. Ecol. Resour.">
        <title>The genomes of chicory, endive, great burdock and yacon provide insights into Asteraceae paleo-polyploidization history and plant inulin production.</title>
        <authorList>
            <person name="Fan W."/>
            <person name="Wang S."/>
            <person name="Wang H."/>
            <person name="Wang A."/>
            <person name="Jiang F."/>
            <person name="Liu H."/>
            <person name="Zhao H."/>
            <person name="Xu D."/>
            <person name="Zhang Y."/>
        </authorList>
    </citation>
    <scope>NUCLEOTIDE SEQUENCE [LARGE SCALE GENOMIC DNA]</scope>
    <source>
        <strain evidence="2">cv. Punajuju</strain>
        <tissue evidence="1">Leaves</tissue>
    </source>
</reference>
<proteinExistence type="predicted"/>
<keyword evidence="2" id="KW-1185">Reference proteome</keyword>
<dbReference type="Proteomes" id="UP001055811">
    <property type="component" value="Linkage Group LG07"/>
</dbReference>
<comment type="caution">
    <text evidence="1">The sequence shown here is derived from an EMBL/GenBank/DDBJ whole genome shotgun (WGS) entry which is preliminary data.</text>
</comment>
<organism evidence="1 2">
    <name type="scientific">Cichorium intybus</name>
    <name type="common">Chicory</name>
    <dbReference type="NCBI Taxonomy" id="13427"/>
    <lineage>
        <taxon>Eukaryota</taxon>
        <taxon>Viridiplantae</taxon>
        <taxon>Streptophyta</taxon>
        <taxon>Embryophyta</taxon>
        <taxon>Tracheophyta</taxon>
        <taxon>Spermatophyta</taxon>
        <taxon>Magnoliopsida</taxon>
        <taxon>eudicotyledons</taxon>
        <taxon>Gunneridae</taxon>
        <taxon>Pentapetalae</taxon>
        <taxon>asterids</taxon>
        <taxon>campanulids</taxon>
        <taxon>Asterales</taxon>
        <taxon>Asteraceae</taxon>
        <taxon>Cichorioideae</taxon>
        <taxon>Cichorieae</taxon>
        <taxon>Cichoriinae</taxon>
        <taxon>Cichorium</taxon>
    </lineage>
</organism>
<name>A0ACB9ANV7_CICIN</name>
<accession>A0ACB9ANV7</accession>
<evidence type="ECO:0000313" key="2">
    <source>
        <dbReference type="Proteomes" id="UP001055811"/>
    </source>
</evidence>
<dbReference type="EMBL" id="CM042015">
    <property type="protein sequence ID" value="KAI3711398.1"/>
    <property type="molecule type" value="Genomic_DNA"/>
</dbReference>
<evidence type="ECO:0000313" key="1">
    <source>
        <dbReference type="EMBL" id="KAI3711398.1"/>
    </source>
</evidence>
<reference evidence="2" key="1">
    <citation type="journal article" date="2022" name="Mol. Ecol. Resour.">
        <title>The genomes of chicory, endive, great burdock and yacon provide insights into Asteraceae palaeo-polyploidization history and plant inulin production.</title>
        <authorList>
            <person name="Fan W."/>
            <person name="Wang S."/>
            <person name="Wang H."/>
            <person name="Wang A."/>
            <person name="Jiang F."/>
            <person name="Liu H."/>
            <person name="Zhao H."/>
            <person name="Xu D."/>
            <person name="Zhang Y."/>
        </authorList>
    </citation>
    <scope>NUCLEOTIDE SEQUENCE [LARGE SCALE GENOMIC DNA]</scope>
    <source>
        <strain evidence="2">cv. Punajuju</strain>
    </source>
</reference>